<dbReference type="AlphaFoldDB" id="A0AAE1DQB4"/>
<organism evidence="1 2">
    <name type="scientific">Elysia crispata</name>
    <name type="common">lettuce slug</name>
    <dbReference type="NCBI Taxonomy" id="231223"/>
    <lineage>
        <taxon>Eukaryota</taxon>
        <taxon>Metazoa</taxon>
        <taxon>Spiralia</taxon>
        <taxon>Lophotrochozoa</taxon>
        <taxon>Mollusca</taxon>
        <taxon>Gastropoda</taxon>
        <taxon>Heterobranchia</taxon>
        <taxon>Euthyneura</taxon>
        <taxon>Panpulmonata</taxon>
        <taxon>Sacoglossa</taxon>
        <taxon>Placobranchoidea</taxon>
        <taxon>Plakobranchidae</taxon>
        <taxon>Elysia</taxon>
    </lineage>
</organism>
<accession>A0AAE1DQB4</accession>
<comment type="caution">
    <text evidence="1">The sequence shown here is derived from an EMBL/GenBank/DDBJ whole genome shotgun (WGS) entry which is preliminary data.</text>
</comment>
<sequence>MVQAAVGAMALGKVIRPNDACVRDVGSDWSKRPTPNPDSHFRFVRCLCRLETGDNGGHQAHSKEGRLISYPSPRANALNPLSRHQTTRHVGVTAGSSRCQVDPRQNRVCRFQFHQNRLPIK</sequence>
<name>A0AAE1DQB4_9GAST</name>
<evidence type="ECO:0000313" key="1">
    <source>
        <dbReference type="EMBL" id="KAK3778802.1"/>
    </source>
</evidence>
<evidence type="ECO:0000313" key="2">
    <source>
        <dbReference type="Proteomes" id="UP001283361"/>
    </source>
</evidence>
<dbReference type="Proteomes" id="UP001283361">
    <property type="component" value="Unassembled WGS sequence"/>
</dbReference>
<protein>
    <submittedName>
        <fullName evidence="1">Uncharacterized protein</fullName>
    </submittedName>
</protein>
<reference evidence="1" key="1">
    <citation type="journal article" date="2023" name="G3 (Bethesda)">
        <title>A reference genome for the long-term kleptoplast-retaining sea slug Elysia crispata morphotype clarki.</title>
        <authorList>
            <person name="Eastman K.E."/>
            <person name="Pendleton A.L."/>
            <person name="Shaikh M.A."/>
            <person name="Suttiyut T."/>
            <person name="Ogas R."/>
            <person name="Tomko P."/>
            <person name="Gavelis G."/>
            <person name="Widhalm J.R."/>
            <person name="Wisecaver J.H."/>
        </authorList>
    </citation>
    <scope>NUCLEOTIDE SEQUENCE</scope>
    <source>
        <strain evidence="1">ECLA1</strain>
    </source>
</reference>
<gene>
    <name evidence="1" type="ORF">RRG08_013070</name>
</gene>
<dbReference type="EMBL" id="JAWDGP010002895">
    <property type="protein sequence ID" value="KAK3778802.1"/>
    <property type="molecule type" value="Genomic_DNA"/>
</dbReference>
<keyword evidence="2" id="KW-1185">Reference proteome</keyword>
<proteinExistence type="predicted"/>